<gene>
    <name evidence="2" type="ORF">D6T63_13160</name>
</gene>
<dbReference type="Proteomes" id="UP000272560">
    <property type="component" value="Unassembled WGS sequence"/>
</dbReference>
<name>A0A3A5M078_9MICC</name>
<evidence type="ECO:0008006" key="4">
    <source>
        <dbReference type="Google" id="ProtNLM"/>
    </source>
</evidence>
<evidence type="ECO:0000256" key="1">
    <source>
        <dbReference type="SAM" id="MobiDB-lite"/>
    </source>
</evidence>
<sequence>MDLPHRTRRARAARLPGRTRHRGADGRACGRCDGVSGAVDVLTQDGRTAGVLLDGGREPSAHSPRPFLHPVLTPGGRTVSDYRPADHLWHWGLGIAVATIDVVGQEHPVNLWGGPTYVRGEGYVQLANNGSQRLRHDATSEDAMCQQLAWCAADGTAFLSEERTWSVGAVPVDGVEWFRTTVRSRWRNISGGALVFGSPTTAGRPDAGYGGFFLRLAPTFDGADVVAADPDVDRLRAPGTGVRVHEAQAMGSTGPWLGMKSVDASVLMVQEPGNPGGYSPWFVRSAGTPMLCAAPFFRTVMRLEPAGILDWSWSLLVADGAVGEAAFAEAARVAVLPRRGSADTAAA</sequence>
<dbReference type="InterPro" id="IPR029475">
    <property type="entry name" value="DUF6807"/>
</dbReference>
<proteinExistence type="predicted"/>
<organism evidence="2 3">
    <name type="scientific">Arthrobacter cheniae</name>
    <dbReference type="NCBI Taxonomy" id="1258888"/>
    <lineage>
        <taxon>Bacteria</taxon>
        <taxon>Bacillati</taxon>
        <taxon>Actinomycetota</taxon>
        <taxon>Actinomycetes</taxon>
        <taxon>Micrococcales</taxon>
        <taxon>Micrococcaceae</taxon>
        <taxon>Arthrobacter</taxon>
    </lineage>
</organism>
<feature type="region of interest" description="Disordered" evidence="1">
    <location>
        <begin position="1"/>
        <end position="25"/>
    </location>
</feature>
<feature type="compositionally biased region" description="Basic residues" evidence="1">
    <location>
        <begin position="1"/>
        <end position="21"/>
    </location>
</feature>
<evidence type="ECO:0000313" key="3">
    <source>
        <dbReference type="Proteomes" id="UP000272560"/>
    </source>
</evidence>
<reference evidence="2 3" key="1">
    <citation type="submission" date="2018-09" db="EMBL/GenBank/DDBJ databases">
        <title>Novel species of Arthrobacter.</title>
        <authorList>
            <person name="Liu Q."/>
            <person name="Xin Y.-H."/>
        </authorList>
    </citation>
    <scope>NUCLEOTIDE SEQUENCE [LARGE SCALE GENOMIC DNA]</scope>
    <source>
        <strain evidence="2 3">Hz2</strain>
    </source>
</reference>
<dbReference type="Pfam" id="PF14100">
    <property type="entry name" value="DUF6807"/>
    <property type="match status" value="1"/>
</dbReference>
<accession>A0A3A5M078</accession>
<protein>
    <recommendedName>
        <fullName evidence="4">Methane oxygenase PmoA</fullName>
    </recommendedName>
</protein>
<evidence type="ECO:0000313" key="2">
    <source>
        <dbReference type="EMBL" id="RJT78450.1"/>
    </source>
</evidence>
<keyword evidence="3" id="KW-1185">Reference proteome</keyword>
<comment type="caution">
    <text evidence="2">The sequence shown here is derived from an EMBL/GenBank/DDBJ whole genome shotgun (WGS) entry which is preliminary data.</text>
</comment>
<dbReference type="EMBL" id="QZVT01000006">
    <property type="protein sequence ID" value="RJT78450.1"/>
    <property type="molecule type" value="Genomic_DNA"/>
</dbReference>
<dbReference type="AlphaFoldDB" id="A0A3A5M078"/>
<dbReference type="OrthoDB" id="9812981at2"/>